<evidence type="ECO:0000256" key="1">
    <source>
        <dbReference type="SAM" id="Phobius"/>
    </source>
</evidence>
<dbReference type="AlphaFoldDB" id="A0A5A8DI18"/>
<feature type="transmembrane region" description="Helical" evidence="1">
    <location>
        <begin position="50"/>
        <end position="68"/>
    </location>
</feature>
<reference evidence="2 3" key="1">
    <citation type="submission" date="2019-07" db="EMBL/GenBank/DDBJ databases">
        <title>Genomes of Cafeteria roenbergensis.</title>
        <authorList>
            <person name="Fischer M.G."/>
            <person name="Hackl T."/>
            <person name="Roman M."/>
        </authorList>
    </citation>
    <scope>NUCLEOTIDE SEQUENCE [LARGE SCALE GENOMIC DNA]</scope>
    <source>
        <strain evidence="2 3">Cflag</strain>
    </source>
</reference>
<comment type="caution">
    <text evidence="2">The sequence shown here is derived from an EMBL/GenBank/DDBJ whole genome shotgun (WGS) entry which is preliminary data.</text>
</comment>
<dbReference type="InterPro" id="IPR052994">
    <property type="entry name" value="Tiny_macrocysts_regulators"/>
</dbReference>
<protein>
    <submittedName>
        <fullName evidence="2">Uncharacterized protein</fullName>
    </submittedName>
</protein>
<dbReference type="Proteomes" id="UP000325113">
    <property type="component" value="Unassembled WGS sequence"/>
</dbReference>
<keyword evidence="1" id="KW-0812">Transmembrane</keyword>
<feature type="transmembrane region" description="Helical" evidence="1">
    <location>
        <begin position="237"/>
        <end position="255"/>
    </location>
</feature>
<dbReference type="PANTHER" id="PTHR31600:SF2">
    <property type="entry name" value="GAMETE ENRICHED GENE 10 PROTEIN-RELATED"/>
    <property type="match status" value="1"/>
</dbReference>
<feature type="transmembrane region" description="Helical" evidence="1">
    <location>
        <begin position="319"/>
        <end position="339"/>
    </location>
</feature>
<proteinExistence type="predicted"/>
<dbReference type="PANTHER" id="PTHR31600">
    <property type="entry name" value="TINY MACROCYSTS PROTEIN B-RELATED"/>
    <property type="match status" value="1"/>
</dbReference>
<feature type="transmembrane region" description="Helical" evidence="1">
    <location>
        <begin position="292"/>
        <end position="313"/>
    </location>
</feature>
<keyword evidence="1" id="KW-1133">Transmembrane helix</keyword>
<evidence type="ECO:0000313" key="2">
    <source>
        <dbReference type="EMBL" id="KAA0165026.1"/>
    </source>
</evidence>
<feature type="transmembrane region" description="Helical" evidence="1">
    <location>
        <begin position="192"/>
        <end position="216"/>
    </location>
</feature>
<organism evidence="2 3">
    <name type="scientific">Cafeteria roenbergensis</name>
    <name type="common">Marine flagellate</name>
    <dbReference type="NCBI Taxonomy" id="33653"/>
    <lineage>
        <taxon>Eukaryota</taxon>
        <taxon>Sar</taxon>
        <taxon>Stramenopiles</taxon>
        <taxon>Bigyra</taxon>
        <taxon>Opalozoa</taxon>
        <taxon>Bicosoecida</taxon>
        <taxon>Cafeteriaceae</taxon>
        <taxon>Cafeteria</taxon>
    </lineage>
</organism>
<name>A0A5A8DI18_CAFRO</name>
<dbReference type="EMBL" id="VLTM01000014">
    <property type="protein sequence ID" value="KAA0165026.1"/>
    <property type="molecule type" value="Genomic_DNA"/>
</dbReference>
<gene>
    <name evidence="2" type="ORF">FNF31_02039</name>
</gene>
<feature type="transmembrane region" description="Helical" evidence="1">
    <location>
        <begin position="143"/>
        <end position="164"/>
    </location>
</feature>
<feature type="transmembrane region" description="Helical" evidence="1">
    <location>
        <begin position="12"/>
        <end position="30"/>
    </location>
</feature>
<sequence>MAATMEEQSPLLERIGNVLLNGLFGLGLIARDQKGKASGLRQGSTSFGGLGFILATVIEAGQMLAFPFSASQTVWRDTVIGNAAGPVLTVVMPASLDVWFGPMAYRVMFFLGIAWVLIFISLSVSIAAAFIREKKQSEFALRLFRGVAVLSTTVLFLPVSSLLFRSYSCSAGSDISGSTDDWLGAGIPCDNVWRMICLGVVAVLLVLFFILAMFVAATFVDRHPGSLRWAAKSHGRVAIALLVAKVILTAIYNVSPAAARSLGTCIALIITALGWLVALYRELPMLRPVANALRAGSATAFLWASVALLVAMMMPGHDVSVMTLLGIPVAALAGGMLVLTEARRVVSGKLSDCVSVSHIVLWASARVQEAEQIQHKAEGTPVAIAIDRLASAFSLKYIEQTENYTDDSLEADEARMFGSARHRGGPGPWQAASGVEEAYRTAMKSEASGLALVAAAKFYEAFSPHKQQEVDCIGKLKAMQPAPDLAFVVFVRGIELSDSTAAGEGGLAPSTA</sequence>
<feature type="transmembrane region" description="Helical" evidence="1">
    <location>
        <begin position="261"/>
        <end position="280"/>
    </location>
</feature>
<keyword evidence="1" id="KW-0472">Membrane</keyword>
<evidence type="ECO:0000313" key="3">
    <source>
        <dbReference type="Proteomes" id="UP000325113"/>
    </source>
</evidence>
<feature type="transmembrane region" description="Helical" evidence="1">
    <location>
        <begin position="107"/>
        <end position="131"/>
    </location>
</feature>
<accession>A0A5A8DI18</accession>